<reference evidence="1" key="1">
    <citation type="journal article" date="2021" name="Proc. Natl. Acad. Sci. U.S.A.">
        <title>A Catalog of Tens of Thousands of Viruses from Human Metagenomes Reveals Hidden Associations with Chronic Diseases.</title>
        <authorList>
            <person name="Tisza M.J."/>
            <person name="Buck C.B."/>
        </authorList>
    </citation>
    <scope>NUCLEOTIDE SEQUENCE</scope>
    <source>
        <strain evidence="1">CtnzH2</strain>
    </source>
</reference>
<name>A0A8S5S7Y0_9CAUD</name>
<protein>
    <submittedName>
        <fullName evidence="1">Transcription initiation factor IIE, alpha FINGER, Transcription</fullName>
    </submittedName>
</protein>
<accession>A0A8S5S7Y0</accession>
<organism evidence="1">
    <name type="scientific">Myoviridae sp. ctnzH2</name>
    <dbReference type="NCBI Taxonomy" id="2827707"/>
    <lineage>
        <taxon>Viruses</taxon>
        <taxon>Duplodnaviria</taxon>
        <taxon>Heunggongvirae</taxon>
        <taxon>Uroviricota</taxon>
        <taxon>Caudoviricetes</taxon>
    </lineage>
</organism>
<dbReference type="EMBL" id="BK032549">
    <property type="protein sequence ID" value="DAF47022.1"/>
    <property type="molecule type" value="Genomic_DNA"/>
</dbReference>
<proteinExistence type="predicted"/>
<sequence length="149" mass="17252">MTENEALGYLKNSKRQKSMLEILPGSDIGNTIIKALEELKQYRTIGTPEECRKSLEICKAMVERNITPDDMENYMKFEDECIKQGFTLDSILKSREKQTAKKIEIFNGQASCPNCKHFFGEMNVIRSLIAWNMPYCKHCGQKLDWSDEE</sequence>
<evidence type="ECO:0000313" key="1">
    <source>
        <dbReference type="EMBL" id="DAF47022.1"/>
    </source>
</evidence>